<evidence type="ECO:0000256" key="10">
    <source>
        <dbReference type="RuleBase" id="RU003835"/>
    </source>
</evidence>
<dbReference type="PANTHER" id="PTHR21060:SF21">
    <property type="entry name" value="ACETATE KINASE"/>
    <property type="match status" value="1"/>
</dbReference>
<gene>
    <name evidence="9" type="primary">ackA</name>
    <name evidence="11" type="ORF">ACFOEE_01635</name>
</gene>
<dbReference type="InterPro" id="IPR000890">
    <property type="entry name" value="Aliphatic_acid_kin_short-chain"/>
</dbReference>
<evidence type="ECO:0000256" key="5">
    <source>
        <dbReference type="ARBA" id="ARBA00022741"/>
    </source>
</evidence>
<feature type="site" description="Transition state stabilizer" evidence="9">
    <location>
        <position position="178"/>
    </location>
</feature>
<evidence type="ECO:0000256" key="2">
    <source>
        <dbReference type="ARBA" id="ARBA00022490"/>
    </source>
</evidence>
<evidence type="ECO:0000256" key="7">
    <source>
        <dbReference type="ARBA" id="ARBA00022840"/>
    </source>
</evidence>
<keyword evidence="8 9" id="KW-0460">Magnesium</keyword>
<feature type="site" description="Transition state stabilizer" evidence="9">
    <location>
        <position position="239"/>
    </location>
</feature>
<feature type="binding site" evidence="9">
    <location>
        <position position="89"/>
    </location>
    <ligand>
        <name>substrate</name>
    </ligand>
</feature>
<comment type="function">
    <text evidence="9">Catalyzes the formation of acetyl phosphate from acetate and ATP. Can also catalyze the reverse reaction.</text>
</comment>
<feature type="active site" description="Proton donor/acceptor" evidence="9">
    <location>
        <position position="146"/>
    </location>
</feature>
<dbReference type="PROSITE" id="PS01075">
    <property type="entry name" value="ACETATE_KINASE_1"/>
    <property type="match status" value="1"/>
</dbReference>
<keyword evidence="3 9" id="KW-0808">Transferase</keyword>
<proteinExistence type="inferred from homology"/>
<keyword evidence="7 9" id="KW-0067">ATP-binding</keyword>
<feature type="binding site" evidence="9">
    <location>
        <begin position="206"/>
        <end position="210"/>
    </location>
    <ligand>
        <name>ATP</name>
        <dbReference type="ChEBI" id="CHEBI:30616"/>
    </ligand>
</feature>
<dbReference type="CDD" id="cd24010">
    <property type="entry name" value="ASKHA_NBD_AcK_PK"/>
    <property type="match status" value="1"/>
</dbReference>
<keyword evidence="4 9" id="KW-0479">Metal-binding</keyword>
<dbReference type="InterPro" id="IPR004372">
    <property type="entry name" value="Ac/propionate_kinase"/>
</dbReference>
<dbReference type="Pfam" id="PF00871">
    <property type="entry name" value="Acetate_kinase"/>
    <property type="match status" value="1"/>
</dbReference>
<dbReference type="InterPro" id="IPR043129">
    <property type="entry name" value="ATPase_NBD"/>
</dbReference>
<comment type="cofactor">
    <cofactor evidence="9">
        <name>Mg(2+)</name>
        <dbReference type="ChEBI" id="CHEBI:18420"/>
    </cofactor>
    <cofactor evidence="9">
        <name>Mn(2+)</name>
        <dbReference type="ChEBI" id="CHEBI:29035"/>
    </cofactor>
    <text evidence="9">Mg(2+). Can also accept Mn(2+).</text>
</comment>
<feature type="binding site" evidence="9">
    <location>
        <position position="17"/>
    </location>
    <ligand>
        <name>ATP</name>
        <dbReference type="ChEBI" id="CHEBI:30616"/>
    </ligand>
</feature>
<evidence type="ECO:0000256" key="9">
    <source>
        <dbReference type="HAMAP-Rule" id="MF_00020"/>
    </source>
</evidence>
<accession>A0ABV7CF68</accession>
<dbReference type="PROSITE" id="PS01076">
    <property type="entry name" value="ACETATE_KINASE_2"/>
    <property type="match status" value="1"/>
</dbReference>
<evidence type="ECO:0000256" key="8">
    <source>
        <dbReference type="ARBA" id="ARBA00022842"/>
    </source>
</evidence>
<comment type="catalytic activity">
    <reaction evidence="9">
        <text>acetate + ATP = acetyl phosphate + ADP</text>
        <dbReference type="Rhea" id="RHEA:11352"/>
        <dbReference type="ChEBI" id="CHEBI:22191"/>
        <dbReference type="ChEBI" id="CHEBI:30089"/>
        <dbReference type="ChEBI" id="CHEBI:30616"/>
        <dbReference type="ChEBI" id="CHEBI:456216"/>
        <dbReference type="EC" id="2.7.2.1"/>
    </reaction>
</comment>
<keyword evidence="12" id="KW-1185">Reference proteome</keyword>
<name>A0ABV7CF68_9GAMM</name>
<comment type="subcellular location">
    <subcellularLocation>
        <location evidence="9">Cytoplasm</location>
    </subcellularLocation>
</comment>
<keyword evidence="5 9" id="KW-0547">Nucleotide-binding</keyword>
<dbReference type="EMBL" id="JBHRSD010000002">
    <property type="protein sequence ID" value="MFC3031227.1"/>
    <property type="molecule type" value="Genomic_DNA"/>
</dbReference>
<sequence>MPSQHVLVLNCGSSSLKFAIIDANQGDEILSGLAERLGDESPLLKYKYNGTKQQLSLPAGSAHQVAILQLVTLIEQLSLTNQLVAVGHRVVHGGETFTRSVLVDEGVIAAIQATSTLAPLHNPANLIGIEVASKAFSDLPQIAVFDTAFHQTMPKTAYLYAAPYRLYREHGVRRYGFHGTSHYYVSEQGRQILGLTKENSRIICAHLGNGCSVTAVLNGQSVDTSMGMTPLEGLVMGTRSGDIDPGLIIFLSQQLGYSMAEVDTLLNKHSGLLGISELSNDCRSIEEAAANGDAQAQLALDIFCYRLAKYIASLVVPLGGLDALIFTGGIGENSDLIRANVLKQLQFLGLDCDSEKNTAARFGQAGVISSDTAKTVALVIPTNEEWVIATDAARLAQEV</sequence>
<comment type="caution">
    <text evidence="11">The sequence shown here is derived from an EMBL/GenBank/DDBJ whole genome shotgun (WGS) entry which is preliminary data.</text>
</comment>
<feature type="binding site" evidence="9">
    <location>
        <begin position="329"/>
        <end position="333"/>
    </location>
    <ligand>
        <name>ATP</name>
        <dbReference type="ChEBI" id="CHEBI:30616"/>
    </ligand>
</feature>
<dbReference type="PANTHER" id="PTHR21060">
    <property type="entry name" value="ACETATE KINASE"/>
    <property type="match status" value="1"/>
</dbReference>
<evidence type="ECO:0000256" key="3">
    <source>
        <dbReference type="ARBA" id="ARBA00022679"/>
    </source>
</evidence>
<dbReference type="RefSeq" id="WP_377120255.1">
    <property type="nucleotide sequence ID" value="NZ_JBHRSD010000002.1"/>
</dbReference>
<comment type="pathway">
    <text evidence="9">Metabolic intermediate biosynthesis; acetyl-CoA biosynthesis; acetyl-CoA from acetate: step 1/2.</text>
</comment>
<dbReference type="GO" id="GO:0008776">
    <property type="term" value="F:acetate kinase activity"/>
    <property type="evidence" value="ECO:0007669"/>
    <property type="project" value="UniProtKB-EC"/>
</dbReference>
<feature type="binding site" evidence="9">
    <location>
        <position position="384"/>
    </location>
    <ligand>
        <name>Mg(2+)</name>
        <dbReference type="ChEBI" id="CHEBI:18420"/>
    </ligand>
</feature>
<dbReference type="HAMAP" id="MF_00020">
    <property type="entry name" value="Acetate_kinase"/>
    <property type="match status" value="1"/>
</dbReference>
<dbReference type="Proteomes" id="UP001595453">
    <property type="component" value="Unassembled WGS sequence"/>
</dbReference>
<protein>
    <recommendedName>
        <fullName evidence="9">Acetate kinase</fullName>
        <ecNumber evidence="9">2.7.2.1</ecNumber>
    </recommendedName>
    <alternativeName>
        <fullName evidence="9">Acetokinase</fullName>
    </alternativeName>
</protein>
<dbReference type="InterPro" id="IPR023865">
    <property type="entry name" value="Aliphatic_acid_kinase_CS"/>
</dbReference>
<evidence type="ECO:0000256" key="4">
    <source>
        <dbReference type="ARBA" id="ARBA00022723"/>
    </source>
</evidence>
<evidence type="ECO:0000313" key="12">
    <source>
        <dbReference type="Proteomes" id="UP001595453"/>
    </source>
</evidence>
<keyword evidence="2 9" id="KW-0963">Cytoplasm</keyword>
<evidence type="ECO:0000256" key="1">
    <source>
        <dbReference type="ARBA" id="ARBA00008748"/>
    </source>
</evidence>
<dbReference type="Gene3D" id="3.30.420.40">
    <property type="match status" value="2"/>
</dbReference>
<dbReference type="SUPFAM" id="SSF53067">
    <property type="entry name" value="Actin-like ATPase domain"/>
    <property type="match status" value="2"/>
</dbReference>
<keyword evidence="6 9" id="KW-0418">Kinase</keyword>
<evidence type="ECO:0000313" key="11">
    <source>
        <dbReference type="EMBL" id="MFC3031227.1"/>
    </source>
</evidence>
<comment type="subunit">
    <text evidence="9">Homodimer.</text>
</comment>
<feature type="binding site" evidence="9">
    <location>
        <position position="10"/>
    </location>
    <ligand>
        <name>Mg(2+)</name>
        <dbReference type="ChEBI" id="CHEBI:18420"/>
    </ligand>
</feature>
<comment type="similarity">
    <text evidence="1 9 10">Belongs to the acetokinase family.</text>
</comment>
<dbReference type="NCBIfam" id="TIGR00016">
    <property type="entry name" value="ackA"/>
    <property type="match status" value="1"/>
</dbReference>
<feature type="binding site" evidence="9">
    <location>
        <begin position="281"/>
        <end position="283"/>
    </location>
    <ligand>
        <name>ATP</name>
        <dbReference type="ChEBI" id="CHEBI:30616"/>
    </ligand>
</feature>
<organism evidence="11 12">
    <name type="scientific">Pseudoalteromonas fenneropenaei</name>
    <dbReference type="NCBI Taxonomy" id="1737459"/>
    <lineage>
        <taxon>Bacteria</taxon>
        <taxon>Pseudomonadati</taxon>
        <taxon>Pseudomonadota</taxon>
        <taxon>Gammaproteobacteria</taxon>
        <taxon>Alteromonadales</taxon>
        <taxon>Pseudoalteromonadaceae</taxon>
        <taxon>Pseudoalteromonas</taxon>
    </lineage>
</organism>
<evidence type="ECO:0000256" key="6">
    <source>
        <dbReference type="ARBA" id="ARBA00022777"/>
    </source>
</evidence>
<reference evidence="12" key="1">
    <citation type="journal article" date="2019" name="Int. J. Syst. Evol. Microbiol.">
        <title>The Global Catalogue of Microorganisms (GCM) 10K type strain sequencing project: providing services to taxonomists for standard genome sequencing and annotation.</title>
        <authorList>
            <consortium name="The Broad Institute Genomics Platform"/>
            <consortium name="The Broad Institute Genome Sequencing Center for Infectious Disease"/>
            <person name="Wu L."/>
            <person name="Ma J."/>
        </authorList>
    </citation>
    <scope>NUCLEOTIDE SEQUENCE [LARGE SCALE GENOMIC DNA]</scope>
    <source>
        <strain evidence="12">KCTC 42730</strain>
    </source>
</reference>
<dbReference type="EC" id="2.7.2.1" evidence="9"/>
<dbReference type="PIRSF" id="PIRSF000722">
    <property type="entry name" value="Acetate_prop_kin"/>
    <property type="match status" value="1"/>
</dbReference>
<dbReference type="PRINTS" id="PR00471">
    <property type="entry name" value="ACETATEKNASE"/>
</dbReference>